<gene>
    <name evidence="2" type="ORF">Sango_1683500</name>
</gene>
<keyword evidence="1" id="KW-0812">Transmembrane</keyword>
<comment type="caution">
    <text evidence="2">The sequence shown here is derived from an EMBL/GenBank/DDBJ whole genome shotgun (WGS) entry which is preliminary data.</text>
</comment>
<dbReference type="Proteomes" id="UP001289374">
    <property type="component" value="Unassembled WGS sequence"/>
</dbReference>
<dbReference type="EMBL" id="JACGWL010000009">
    <property type="protein sequence ID" value="KAK4395292.1"/>
    <property type="molecule type" value="Genomic_DNA"/>
</dbReference>
<dbReference type="AlphaFoldDB" id="A0AAE1WLA4"/>
<feature type="transmembrane region" description="Helical" evidence="1">
    <location>
        <begin position="106"/>
        <end position="129"/>
    </location>
</feature>
<keyword evidence="3" id="KW-1185">Reference proteome</keyword>
<evidence type="ECO:0000256" key="1">
    <source>
        <dbReference type="SAM" id="Phobius"/>
    </source>
</evidence>
<name>A0AAE1WLA4_9LAMI</name>
<sequence length="160" mass="17745">MVVKGSCWWEKLRRGVRTVYFMVVMVASLLVVSLPVVVSVADAVLPCLLIPSFTCVKCYSFREHLQRYAFKSSLMDIPLVSIIRSLIITCVYSISDGPALSHGPYLGTVSFCSFVSILVLSVKACVFTFNSQLEAEASASLSRKRLHLKKSWGMPVLFLS</sequence>
<feature type="transmembrane region" description="Helical" evidence="1">
    <location>
        <begin position="19"/>
        <end position="37"/>
    </location>
</feature>
<accession>A0AAE1WLA4</accession>
<reference evidence="2" key="1">
    <citation type="submission" date="2020-06" db="EMBL/GenBank/DDBJ databases">
        <authorList>
            <person name="Li T."/>
            <person name="Hu X."/>
            <person name="Zhang T."/>
            <person name="Song X."/>
            <person name="Zhang H."/>
            <person name="Dai N."/>
            <person name="Sheng W."/>
            <person name="Hou X."/>
            <person name="Wei L."/>
        </authorList>
    </citation>
    <scope>NUCLEOTIDE SEQUENCE</scope>
    <source>
        <strain evidence="2">K16</strain>
        <tissue evidence="2">Leaf</tissue>
    </source>
</reference>
<reference evidence="2" key="2">
    <citation type="journal article" date="2024" name="Plant">
        <title>Genomic evolution and insights into agronomic trait innovations of Sesamum species.</title>
        <authorList>
            <person name="Miao H."/>
            <person name="Wang L."/>
            <person name="Qu L."/>
            <person name="Liu H."/>
            <person name="Sun Y."/>
            <person name="Le M."/>
            <person name="Wang Q."/>
            <person name="Wei S."/>
            <person name="Zheng Y."/>
            <person name="Lin W."/>
            <person name="Duan Y."/>
            <person name="Cao H."/>
            <person name="Xiong S."/>
            <person name="Wang X."/>
            <person name="Wei L."/>
            <person name="Li C."/>
            <person name="Ma Q."/>
            <person name="Ju M."/>
            <person name="Zhao R."/>
            <person name="Li G."/>
            <person name="Mu C."/>
            <person name="Tian Q."/>
            <person name="Mei H."/>
            <person name="Zhang T."/>
            <person name="Gao T."/>
            <person name="Zhang H."/>
        </authorList>
    </citation>
    <scope>NUCLEOTIDE SEQUENCE</scope>
    <source>
        <strain evidence="2">K16</strain>
    </source>
</reference>
<evidence type="ECO:0000313" key="2">
    <source>
        <dbReference type="EMBL" id="KAK4395292.1"/>
    </source>
</evidence>
<organism evidence="2 3">
    <name type="scientific">Sesamum angolense</name>
    <dbReference type="NCBI Taxonomy" id="2727404"/>
    <lineage>
        <taxon>Eukaryota</taxon>
        <taxon>Viridiplantae</taxon>
        <taxon>Streptophyta</taxon>
        <taxon>Embryophyta</taxon>
        <taxon>Tracheophyta</taxon>
        <taxon>Spermatophyta</taxon>
        <taxon>Magnoliopsida</taxon>
        <taxon>eudicotyledons</taxon>
        <taxon>Gunneridae</taxon>
        <taxon>Pentapetalae</taxon>
        <taxon>asterids</taxon>
        <taxon>lamiids</taxon>
        <taxon>Lamiales</taxon>
        <taxon>Pedaliaceae</taxon>
        <taxon>Sesamum</taxon>
    </lineage>
</organism>
<keyword evidence="1" id="KW-1133">Transmembrane helix</keyword>
<dbReference type="PANTHER" id="PTHR34953:SF1">
    <property type="entry name" value="ALPHA_BETA HYDROLASE RELATED PROTEIN"/>
    <property type="match status" value="1"/>
</dbReference>
<keyword evidence="1" id="KW-0472">Membrane</keyword>
<dbReference type="PANTHER" id="PTHR34953">
    <property type="entry name" value="ALPHA/BETA HYDROLASE RELATED PROTEIN"/>
    <property type="match status" value="1"/>
</dbReference>
<protein>
    <submittedName>
        <fullName evidence="2">Uncharacterized protein</fullName>
    </submittedName>
</protein>
<proteinExistence type="predicted"/>
<evidence type="ECO:0000313" key="3">
    <source>
        <dbReference type="Proteomes" id="UP001289374"/>
    </source>
</evidence>